<evidence type="ECO:0000256" key="5">
    <source>
        <dbReference type="RuleBase" id="RU000489"/>
    </source>
</evidence>
<gene>
    <name evidence="8" type="ORF">GT409_14890</name>
</gene>
<dbReference type="EMBL" id="CP047593">
    <property type="protein sequence ID" value="QHI70670.1"/>
    <property type="molecule type" value="Genomic_DNA"/>
</dbReference>
<dbReference type="RefSeq" id="WP_160629842.1">
    <property type="nucleotide sequence ID" value="NZ_CP047593.1"/>
</dbReference>
<keyword evidence="4 5" id="KW-0326">Glycosidase</keyword>
<evidence type="ECO:0000259" key="7">
    <source>
        <dbReference type="PROSITE" id="PS51910"/>
    </source>
</evidence>
<dbReference type="KEGG" id="taer:GT409_14890"/>
<evidence type="ECO:0000256" key="6">
    <source>
        <dbReference type="RuleBase" id="RU004453"/>
    </source>
</evidence>
<dbReference type="GO" id="GO:0008843">
    <property type="term" value="F:endochitinase activity"/>
    <property type="evidence" value="ECO:0007669"/>
    <property type="project" value="UniProtKB-EC"/>
</dbReference>
<dbReference type="PANTHER" id="PTHR11177:SF317">
    <property type="entry name" value="CHITINASE 12-RELATED"/>
    <property type="match status" value="1"/>
</dbReference>
<comment type="catalytic activity">
    <reaction evidence="1">
        <text>Random endo-hydrolysis of N-acetyl-beta-D-glucosaminide (1-&gt;4)-beta-linkages in chitin and chitodextrins.</text>
        <dbReference type="EC" id="3.2.1.14"/>
    </reaction>
</comment>
<evidence type="ECO:0000313" key="9">
    <source>
        <dbReference type="Proteomes" id="UP000464954"/>
    </source>
</evidence>
<comment type="similarity">
    <text evidence="6">Belongs to the glycosyl hydrolase 18 family.</text>
</comment>
<dbReference type="SUPFAM" id="SSF51445">
    <property type="entry name" value="(Trans)glycosidases"/>
    <property type="match status" value="1"/>
</dbReference>
<dbReference type="Proteomes" id="UP000464954">
    <property type="component" value="Chromosome"/>
</dbReference>
<keyword evidence="3 5" id="KW-0378">Hydrolase</keyword>
<sequence length="365" mass="42388">MKTVVWVLCLWFSFFVFAEEWSLGMGKPLIGGYFRSTDQWHKDWGIEKIPFDYYSQIIHFGHLNYNSETGEANAEPGFWPDRQLVSLCRQEGAQAILCPFIFGGEVWERICKSIKDTEEFADAIVNLMDDYDYDGIDIDWEHVTTPEAGRRWGGLIQCLRRKIDIVAKRKQRQHYLTVALMPGEWVRRNLDMEVILNNVDLIHMMTYDMSVGYAGNTAPLNKNPLAPHKNSYLKISINRWVDAGIPKSRIMVGLAFYSPLYENCLPYEKLDPENGKRKIEQIPYVDLSRIVEKEKWFSLASADNSEVCYISPDGKRLAVMDGPEQIRMKTEWCYFNDFGGVFCWSIRCDARDYSLAKAMSSPWRK</sequence>
<dbReference type="InterPro" id="IPR001579">
    <property type="entry name" value="Glyco_hydro_18_chit_AS"/>
</dbReference>
<evidence type="ECO:0000256" key="3">
    <source>
        <dbReference type="ARBA" id="ARBA00022801"/>
    </source>
</evidence>
<accession>A0A6P1M7V3</accession>
<reference evidence="8 9" key="1">
    <citation type="submission" date="2020-01" db="EMBL/GenBank/DDBJ databases">
        <title>Ponticoccus aerotolerans gen. nov., sp. nov., an anaerobic bacterium and proposal of Ponticoccusceae fam. nov., Ponticoccusles ord. nov. and Ponticoccuse classis nov. in the phylum Kiritimatiellaeota.</title>
        <authorList>
            <person name="Zhou L.Y."/>
            <person name="Du Z.J."/>
        </authorList>
    </citation>
    <scope>NUCLEOTIDE SEQUENCE [LARGE SCALE GENOMIC DNA]</scope>
    <source>
        <strain evidence="8 9">S-5007</strain>
    </source>
</reference>
<dbReference type="Pfam" id="PF00704">
    <property type="entry name" value="Glyco_hydro_18"/>
    <property type="match status" value="1"/>
</dbReference>
<dbReference type="EC" id="3.2.1.14" evidence="2"/>
<protein>
    <recommendedName>
        <fullName evidence="2">chitinase</fullName>
        <ecNumber evidence="2">3.2.1.14</ecNumber>
    </recommendedName>
</protein>
<dbReference type="PROSITE" id="PS01095">
    <property type="entry name" value="GH18_1"/>
    <property type="match status" value="1"/>
</dbReference>
<dbReference type="InterPro" id="IPR017853">
    <property type="entry name" value="GH"/>
</dbReference>
<evidence type="ECO:0000256" key="4">
    <source>
        <dbReference type="ARBA" id="ARBA00023295"/>
    </source>
</evidence>
<dbReference type="PROSITE" id="PS51910">
    <property type="entry name" value="GH18_2"/>
    <property type="match status" value="1"/>
</dbReference>
<name>A0A6P1M7V3_9BACT</name>
<dbReference type="PANTHER" id="PTHR11177">
    <property type="entry name" value="CHITINASE"/>
    <property type="match status" value="1"/>
</dbReference>
<evidence type="ECO:0000313" key="8">
    <source>
        <dbReference type="EMBL" id="QHI70670.1"/>
    </source>
</evidence>
<dbReference type="InterPro" id="IPR001223">
    <property type="entry name" value="Glyco_hydro18_cat"/>
</dbReference>
<dbReference type="SMART" id="SM00636">
    <property type="entry name" value="Glyco_18"/>
    <property type="match status" value="1"/>
</dbReference>
<evidence type="ECO:0000256" key="1">
    <source>
        <dbReference type="ARBA" id="ARBA00000822"/>
    </source>
</evidence>
<dbReference type="GO" id="GO:0005975">
    <property type="term" value="P:carbohydrate metabolic process"/>
    <property type="evidence" value="ECO:0007669"/>
    <property type="project" value="InterPro"/>
</dbReference>
<dbReference type="GO" id="GO:0008061">
    <property type="term" value="F:chitin binding"/>
    <property type="evidence" value="ECO:0007669"/>
    <property type="project" value="InterPro"/>
</dbReference>
<feature type="domain" description="GH18" evidence="7">
    <location>
        <begin position="28"/>
        <end position="365"/>
    </location>
</feature>
<evidence type="ECO:0000256" key="2">
    <source>
        <dbReference type="ARBA" id="ARBA00012729"/>
    </source>
</evidence>
<proteinExistence type="inferred from homology"/>
<dbReference type="AlphaFoldDB" id="A0A6P1M7V3"/>
<organism evidence="8 9">
    <name type="scientific">Tichowtungia aerotolerans</name>
    <dbReference type="NCBI Taxonomy" id="2697043"/>
    <lineage>
        <taxon>Bacteria</taxon>
        <taxon>Pseudomonadati</taxon>
        <taxon>Kiritimatiellota</taxon>
        <taxon>Tichowtungiia</taxon>
        <taxon>Tichowtungiales</taxon>
        <taxon>Tichowtungiaceae</taxon>
        <taxon>Tichowtungia</taxon>
    </lineage>
</organism>
<dbReference type="Gene3D" id="3.20.20.80">
    <property type="entry name" value="Glycosidases"/>
    <property type="match status" value="1"/>
</dbReference>
<keyword evidence="9" id="KW-1185">Reference proteome</keyword>
<dbReference type="InterPro" id="IPR050314">
    <property type="entry name" value="Glycosyl_Hydrlase_18"/>
</dbReference>
<dbReference type="InterPro" id="IPR011583">
    <property type="entry name" value="Chitinase_II/V-like_cat"/>
</dbReference>